<gene>
    <name evidence="1" type="ORF">K7432_007661</name>
</gene>
<evidence type="ECO:0000313" key="2">
    <source>
        <dbReference type="Proteomes" id="UP001479436"/>
    </source>
</evidence>
<comment type="caution">
    <text evidence="1">The sequence shown here is derived from an EMBL/GenBank/DDBJ whole genome shotgun (WGS) entry which is preliminary data.</text>
</comment>
<name>A0ABR2VZS0_9FUNG</name>
<proteinExistence type="predicted"/>
<evidence type="ECO:0000313" key="1">
    <source>
        <dbReference type="EMBL" id="KAK9711688.1"/>
    </source>
</evidence>
<sequence>MVGGRYFGDFNCLFMTIVPRADLLSSDAKSAYRVAHVIRSSLNEQLSTEAIADRIRSMEAPEHTIPPSNFLAC</sequence>
<dbReference type="Proteomes" id="UP001479436">
    <property type="component" value="Unassembled WGS sequence"/>
</dbReference>
<organism evidence="1 2">
    <name type="scientific">Basidiobolus ranarum</name>
    <dbReference type="NCBI Taxonomy" id="34480"/>
    <lineage>
        <taxon>Eukaryota</taxon>
        <taxon>Fungi</taxon>
        <taxon>Fungi incertae sedis</taxon>
        <taxon>Zoopagomycota</taxon>
        <taxon>Entomophthoromycotina</taxon>
        <taxon>Basidiobolomycetes</taxon>
        <taxon>Basidiobolales</taxon>
        <taxon>Basidiobolaceae</taxon>
        <taxon>Basidiobolus</taxon>
    </lineage>
</organism>
<dbReference type="EMBL" id="JASJQH010007263">
    <property type="protein sequence ID" value="KAK9711688.1"/>
    <property type="molecule type" value="Genomic_DNA"/>
</dbReference>
<accession>A0ABR2VZS0</accession>
<keyword evidence="2" id="KW-1185">Reference proteome</keyword>
<reference evidence="1 2" key="1">
    <citation type="submission" date="2023-04" db="EMBL/GenBank/DDBJ databases">
        <title>Genome of Basidiobolus ranarum AG-B5.</title>
        <authorList>
            <person name="Stajich J.E."/>
            <person name="Carter-House D."/>
            <person name="Gryganskyi A."/>
        </authorList>
    </citation>
    <scope>NUCLEOTIDE SEQUENCE [LARGE SCALE GENOMIC DNA]</scope>
    <source>
        <strain evidence="1 2">AG-B5</strain>
    </source>
</reference>
<protein>
    <submittedName>
        <fullName evidence="1">Uncharacterized protein</fullName>
    </submittedName>
</protein>